<dbReference type="OMA" id="CVHMNTG"/>
<dbReference type="STRING" id="5643.A0A060SKT4"/>
<name>A0A060SKT4_PYCCI</name>
<accession>A0A060SKT4</accession>
<keyword evidence="9" id="KW-1185">Reference proteome</keyword>
<dbReference type="Pfam" id="PF13181">
    <property type="entry name" value="TPR_8"/>
    <property type="match status" value="1"/>
</dbReference>
<feature type="compositionally biased region" description="Low complexity" evidence="6">
    <location>
        <begin position="256"/>
        <end position="270"/>
    </location>
</feature>
<feature type="region of interest" description="Disordered" evidence="6">
    <location>
        <begin position="122"/>
        <end position="275"/>
    </location>
</feature>
<dbReference type="PANTHER" id="PTHR46423">
    <property type="entry name" value="RNA POLYMERASE II-ASSOCIATED PROTEIN 3"/>
    <property type="match status" value="1"/>
</dbReference>
<comment type="caution">
    <text evidence="8">The sequence shown here is derived from an EMBL/GenBank/DDBJ whole genome shotgun (WGS) entry which is preliminary data.</text>
</comment>
<dbReference type="InterPro" id="IPR025986">
    <property type="entry name" value="RPAP3-like_C"/>
</dbReference>
<keyword evidence="1" id="KW-0677">Repeat</keyword>
<dbReference type="HOGENOM" id="CLU_023272_0_0_1"/>
<evidence type="ECO:0000256" key="1">
    <source>
        <dbReference type="ARBA" id="ARBA00022737"/>
    </source>
</evidence>
<comment type="similarity">
    <text evidence="3">Belongs to the RPAP3 family.</text>
</comment>
<dbReference type="PANTHER" id="PTHR46423:SF1">
    <property type="entry name" value="RNA POLYMERASE II-ASSOCIATED PROTEIN 3"/>
    <property type="match status" value="1"/>
</dbReference>
<dbReference type="PROSITE" id="PS50005">
    <property type="entry name" value="TPR"/>
    <property type="match status" value="1"/>
</dbReference>
<dbReference type="Pfam" id="PF13432">
    <property type="entry name" value="TPR_16"/>
    <property type="match status" value="1"/>
</dbReference>
<dbReference type="InterPro" id="IPR051966">
    <property type="entry name" value="RPAP3"/>
</dbReference>
<reference evidence="8" key="1">
    <citation type="submission" date="2014-01" db="EMBL/GenBank/DDBJ databases">
        <title>The genome of the white-rot fungus Pycnoporus cinnabarinus: a basidiomycete model with a versatile arsenal for lignocellulosic biomass breakdown.</title>
        <authorList>
            <person name="Levasseur A."/>
            <person name="Lomascolo A."/>
            <person name="Ruiz-Duenas F.J."/>
            <person name="Uzan E."/>
            <person name="Piumi F."/>
            <person name="Kues U."/>
            <person name="Ram A.F.J."/>
            <person name="Murat C."/>
            <person name="Haon M."/>
            <person name="Benoit I."/>
            <person name="Arfi Y."/>
            <person name="Chevret D."/>
            <person name="Drula E."/>
            <person name="Kwon M.J."/>
            <person name="Gouret P."/>
            <person name="Lesage-Meessen L."/>
            <person name="Lombard V."/>
            <person name="Mariette J."/>
            <person name="Noirot C."/>
            <person name="Park J."/>
            <person name="Patyshakuliyeva A."/>
            <person name="Wieneger R.A.B."/>
            <person name="Wosten H.A.B."/>
            <person name="Martin F."/>
            <person name="Coutinho P.M."/>
            <person name="de Vries R."/>
            <person name="Martinez A.T."/>
            <person name="Klopp C."/>
            <person name="Pontarotti P."/>
            <person name="Henrissat B."/>
            <person name="Record E."/>
        </authorList>
    </citation>
    <scope>NUCLEOTIDE SEQUENCE [LARGE SCALE GENOMIC DNA]</scope>
    <source>
        <strain evidence="8">BRFM137</strain>
    </source>
</reference>
<feature type="compositionally biased region" description="Polar residues" evidence="6">
    <location>
        <begin position="168"/>
        <end position="187"/>
    </location>
</feature>
<dbReference type="SUPFAM" id="SSF48452">
    <property type="entry name" value="TPR-like"/>
    <property type="match status" value="1"/>
</dbReference>
<dbReference type="Pfam" id="PF13877">
    <property type="entry name" value="RPAP3_C"/>
    <property type="match status" value="1"/>
</dbReference>
<evidence type="ECO:0000256" key="3">
    <source>
        <dbReference type="ARBA" id="ARBA00038275"/>
    </source>
</evidence>
<dbReference type="GO" id="GO:0101031">
    <property type="term" value="C:protein folding chaperone complex"/>
    <property type="evidence" value="ECO:0007669"/>
    <property type="project" value="TreeGrafter"/>
</dbReference>
<protein>
    <recommendedName>
        <fullName evidence="4">RNA polymerase II-associated protein 3</fullName>
    </recommendedName>
</protein>
<feature type="repeat" description="TPR" evidence="5">
    <location>
        <begin position="73"/>
        <end position="106"/>
    </location>
</feature>
<sequence length="405" mass="44288">MSGKAQAEKDKGNEAFKAGDFPRAIGHYTAAFIADPSNPTYPLNRAAAYLKLGKNEDAERDCDAVLRLDPKSVKGLFRRGQARVALQKLREAEADFSQALKLDHANQAARQELQRVRDALQAVPAKPKQRTPVDITATVPPPAASSTTSPPKRRRVPIQIIEPDHPAGSSTTPLTSKAASNDFLTPVSSRPLEAPSASRSSSGTQASNSSQPEQPTSQYASRPPPSTFREAKTAREETRPRGGIFRADGTHKLFTSTSSSQSAHNGASSSPRREPPQTLVAFMNIWITLRTEEERWDVLRQIPPTRLPVLFKTSLDPAILAAILHSLLVSLSAAPEDEERLRVVRGYMVNLPRVPRFKTVSLMMSPAERADAQAVWDLLGRYQGDGVEGEMERRKEAGSRSAWGC</sequence>
<dbReference type="InterPro" id="IPR019734">
    <property type="entry name" value="TPR_rpt"/>
</dbReference>
<evidence type="ECO:0000259" key="7">
    <source>
        <dbReference type="Pfam" id="PF13877"/>
    </source>
</evidence>
<organism evidence="8 9">
    <name type="scientific">Pycnoporus cinnabarinus</name>
    <name type="common">Cinnabar-red polypore</name>
    <name type="synonym">Trametes cinnabarina</name>
    <dbReference type="NCBI Taxonomy" id="5643"/>
    <lineage>
        <taxon>Eukaryota</taxon>
        <taxon>Fungi</taxon>
        <taxon>Dikarya</taxon>
        <taxon>Basidiomycota</taxon>
        <taxon>Agaricomycotina</taxon>
        <taxon>Agaricomycetes</taxon>
        <taxon>Polyporales</taxon>
        <taxon>Polyporaceae</taxon>
        <taxon>Trametes</taxon>
    </lineage>
</organism>
<evidence type="ECO:0000256" key="2">
    <source>
        <dbReference type="ARBA" id="ARBA00022803"/>
    </source>
</evidence>
<dbReference type="InterPro" id="IPR011990">
    <property type="entry name" value="TPR-like_helical_dom_sf"/>
</dbReference>
<dbReference type="Gene3D" id="1.25.40.10">
    <property type="entry name" value="Tetratricopeptide repeat domain"/>
    <property type="match status" value="1"/>
</dbReference>
<dbReference type="EMBL" id="CCBP010000242">
    <property type="protein sequence ID" value="CDO75142.1"/>
    <property type="molecule type" value="Genomic_DNA"/>
</dbReference>
<evidence type="ECO:0000256" key="5">
    <source>
        <dbReference type="PROSITE-ProRule" id="PRU00339"/>
    </source>
</evidence>
<feature type="compositionally biased region" description="Basic and acidic residues" evidence="6">
    <location>
        <begin position="229"/>
        <end position="240"/>
    </location>
</feature>
<dbReference type="Proteomes" id="UP000029665">
    <property type="component" value="Unassembled WGS sequence"/>
</dbReference>
<proteinExistence type="inferred from homology"/>
<evidence type="ECO:0000256" key="6">
    <source>
        <dbReference type="SAM" id="MobiDB-lite"/>
    </source>
</evidence>
<evidence type="ECO:0000313" key="9">
    <source>
        <dbReference type="Proteomes" id="UP000029665"/>
    </source>
</evidence>
<gene>
    <name evidence="8" type="ORF">BN946_scf184639.g4</name>
</gene>
<feature type="domain" description="RNA-polymerase II-associated protein 3-like C-terminal" evidence="7">
    <location>
        <begin position="275"/>
        <end position="369"/>
    </location>
</feature>
<dbReference type="AlphaFoldDB" id="A0A060SKT4"/>
<evidence type="ECO:0000313" key="8">
    <source>
        <dbReference type="EMBL" id="CDO75142.1"/>
    </source>
</evidence>
<dbReference type="OrthoDB" id="629492at2759"/>
<evidence type="ECO:0000256" key="4">
    <source>
        <dbReference type="ARBA" id="ARBA00040133"/>
    </source>
</evidence>
<dbReference type="SMART" id="SM00028">
    <property type="entry name" value="TPR"/>
    <property type="match status" value="3"/>
</dbReference>
<feature type="compositionally biased region" description="Low complexity" evidence="6">
    <location>
        <begin position="188"/>
        <end position="212"/>
    </location>
</feature>
<keyword evidence="2 5" id="KW-0802">TPR repeat</keyword>